<evidence type="ECO:0000313" key="3">
    <source>
        <dbReference type="EMBL" id="MFD2115083.1"/>
    </source>
</evidence>
<dbReference type="NCBIfam" id="TIGR03696">
    <property type="entry name" value="Rhs_assc_core"/>
    <property type="match status" value="1"/>
</dbReference>
<comment type="caution">
    <text evidence="3">The sequence shown here is derived from an EMBL/GenBank/DDBJ whole genome shotgun (WGS) entry which is preliminary data.</text>
</comment>
<dbReference type="Pfam" id="PF25023">
    <property type="entry name" value="TEN_YD-shell"/>
    <property type="match status" value="1"/>
</dbReference>
<evidence type="ECO:0000256" key="1">
    <source>
        <dbReference type="ARBA" id="ARBA00022737"/>
    </source>
</evidence>
<keyword evidence="1" id="KW-0677">Repeat</keyword>
<dbReference type="SUPFAM" id="SSF53955">
    <property type="entry name" value="Lysozyme-like"/>
    <property type="match status" value="1"/>
</dbReference>
<dbReference type="InterPro" id="IPR050708">
    <property type="entry name" value="T6SS_VgrG/RHS"/>
</dbReference>
<feature type="domain" description="Teneurin-like YD-shell" evidence="2">
    <location>
        <begin position="9"/>
        <end position="99"/>
    </location>
</feature>
<dbReference type="RefSeq" id="WP_377770111.1">
    <property type="nucleotide sequence ID" value="NZ_JBHUHO010000013.1"/>
</dbReference>
<dbReference type="PANTHER" id="PTHR32305">
    <property type="match status" value="1"/>
</dbReference>
<gene>
    <name evidence="3" type="ORF">ACFSJH_04955</name>
</gene>
<evidence type="ECO:0000313" key="4">
    <source>
        <dbReference type="Proteomes" id="UP001597362"/>
    </source>
</evidence>
<dbReference type="InterPro" id="IPR022385">
    <property type="entry name" value="Rhs_assc_core"/>
</dbReference>
<dbReference type="InterPro" id="IPR056823">
    <property type="entry name" value="TEN-like_YD-shell"/>
</dbReference>
<evidence type="ECO:0000259" key="2">
    <source>
        <dbReference type="Pfam" id="PF25023"/>
    </source>
</evidence>
<name>A0ABW4YHD1_9BACL</name>
<proteinExistence type="predicted"/>
<accession>A0ABW4YHD1</accession>
<keyword evidence="4" id="KW-1185">Reference proteome</keyword>
<organism evidence="3 4">
    <name type="scientific">Paenibacillus yanchengensis</name>
    <dbReference type="NCBI Taxonomy" id="2035833"/>
    <lineage>
        <taxon>Bacteria</taxon>
        <taxon>Bacillati</taxon>
        <taxon>Bacillota</taxon>
        <taxon>Bacilli</taxon>
        <taxon>Bacillales</taxon>
        <taxon>Paenibacillaceae</taxon>
        <taxon>Paenibacillus</taxon>
    </lineage>
</organism>
<dbReference type="Gene3D" id="1.10.530.10">
    <property type="match status" value="1"/>
</dbReference>
<sequence length="321" mass="36207">MLTYTVNGYGDVTGIMDAEGELINEHTYDIWGKLLEHSETIEQSFRYSGEYWDEETNLQYLRARWYDPSIGRFINEDVYEGELTNPLSQNLYTYVYNNPLIYVDPTGNWCESAGGKHGHWGGCNGGKKGVEVFGDYKGAKYTPDDVYAKSKLVNLSYDDFPLWKQIGTALMNDPLTAVEKNKNTINRVASERGVSPSLIGAIIFREQVSRKDMDLFGSSVGLGAITPETAREAWRSIDISMILPEKDNKLKSKLKNDNAFNIETISVILLYENQRLGQSVINKTTVAHYNSSMSTADAIAKGNHYADQVYSYMEYIAILLK</sequence>
<dbReference type="InterPro" id="IPR023346">
    <property type="entry name" value="Lysozyme-like_dom_sf"/>
</dbReference>
<dbReference type="Proteomes" id="UP001597362">
    <property type="component" value="Unassembled WGS sequence"/>
</dbReference>
<dbReference type="EMBL" id="JBHUHO010000013">
    <property type="protein sequence ID" value="MFD2115083.1"/>
    <property type="molecule type" value="Genomic_DNA"/>
</dbReference>
<protein>
    <submittedName>
        <fullName evidence="3">RHS repeat-associated core domain-containing protein</fullName>
    </submittedName>
</protein>
<dbReference type="PANTHER" id="PTHR32305:SF17">
    <property type="entry name" value="TRNA NUCLEASE WAPA"/>
    <property type="match status" value="1"/>
</dbReference>
<reference evidence="4" key="1">
    <citation type="journal article" date="2019" name="Int. J. Syst. Evol. Microbiol.">
        <title>The Global Catalogue of Microorganisms (GCM) 10K type strain sequencing project: providing services to taxonomists for standard genome sequencing and annotation.</title>
        <authorList>
            <consortium name="The Broad Institute Genomics Platform"/>
            <consortium name="The Broad Institute Genome Sequencing Center for Infectious Disease"/>
            <person name="Wu L."/>
            <person name="Ma J."/>
        </authorList>
    </citation>
    <scope>NUCLEOTIDE SEQUENCE [LARGE SCALE GENOMIC DNA]</scope>
    <source>
        <strain evidence="4">GH52</strain>
    </source>
</reference>
<dbReference type="Gene3D" id="2.180.10.10">
    <property type="entry name" value="RHS repeat-associated core"/>
    <property type="match status" value="1"/>
</dbReference>